<dbReference type="Proteomes" id="UP000229784">
    <property type="component" value="Unassembled WGS sequence"/>
</dbReference>
<dbReference type="InterPro" id="IPR011335">
    <property type="entry name" value="Restrct_endonuc-II-like"/>
</dbReference>
<dbReference type="SUPFAM" id="SSF52980">
    <property type="entry name" value="Restriction endonuclease-like"/>
    <property type="match status" value="1"/>
</dbReference>
<dbReference type="InterPro" id="IPR003509">
    <property type="entry name" value="UPF0102_YraN-like"/>
</dbReference>
<dbReference type="InterPro" id="IPR011856">
    <property type="entry name" value="tRNA_endonuc-like_dom_sf"/>
</dbReference>
<evidence type="ECO:0000313" key="3">
    <source>
        <dbReference type="EMBL" id="PIU15513.1"/>
    </source>
</evidence>
<dbReference type="EMBL" id="PEXQ01000039">
    <property type="protein sequence ID" value="PIU15513.1"/>
    <property type="molecule type" value="Genomic_DNA"/>
</dbReference>
<reference evidence="4" key="1">
    <citation type="submission" date="2017-09" db="EMBL/GenBank/DDBJ databases">
        <title>Depth-based differentiation of microbial function through sediment-hosted aquifers and enrichment of novel symbionts in the deep terrestrial subsurface.</title>
        <authorList>
            <person name="Probst A.J."/>
            <person name="Ladd B."/>
            <person name="Jarett J.K."/>
            <person name="Geller-Mcgrath D.E."/>
            <person name="Sieber C.M.K."/>
            <person name="Emerson J.B."/>
            <person name="Anantharaman K."/>
            <person name="Thomas B.C."/>
            <person name="Malmstrom R."/>
            <person name="Stieglmeier M."/>
            <person name="Klingl A."/>
            <person name="Woyke T."/>
            <person name="Ryan C.M."/>
            <person name="Banfield J.F."/>
        </authorList>
    </citation>
    <scope>NUCLEOTIDE SEQUENCE [LARGE SCALE GENOMIC DNA]</scope>
</reference>
<protein>
    <recommendedName>
        <fullName evidence="2">UPF0102 protein COT20_01590</fullName>
    </recommendedName>
</protein>
<name>A0A2M6XUI1_9BACT</name>
<dbReference type="PANTHER" id="PTHR34039">
    <property type="entry name" value="UPF0102 PROTEIN YRAN"/>
    <property type="match status" value="1"/>
</dbReference>
<dbReference type="PANTHER" id="PTHR34039:SF1">
    <property type="entry name" value="UPF0102 PROTEIN YRAN"/>
    <property type="match status" value="1"/>
</dbReference>
<dbReference type="HAMAP" id="MF_00048">
    <property type="entry name" value="UPF0102"/>
    <property type="match status" value="1"/>
</dbReference>
<accession>A0A2M6XUI1</accession>
<comment type="caution">
    <text evidence="3">The sequence shown here is derived from an EMBL/GenBank/DDBJ whole genome shotgun (WGS) entry which is preliminary data.</text>
</comment>
<dbReference type="Gene3D" id="3.40.1350.10">
    <property type="match status" value="1"/>
</dbReference>
<dbReference type="GO" id="GO:0003676">
    <property type="term" value="F:nucleic acid binding"/>
    <property type="evidence" value="ECO:0007669"/>
    <property type="project" value="InterPro"/>
</dbReference>
<comment type="similarity">
    <text evidence="1 2">Belongs to the UPF0102 family.</text>
</comment>
<sequence length="165" mass="19182">MKIAFYQPGIMRLLAKSNFLEYIGVRKIILHTPMTNKSLGKQGEDIAEKYLKDRGYKILVRNFTKRPWGEIDIVAEKKAKPFSFLQTKLVFVEVKSIVKRNDFFPEDQITDKKQNQLRKMAQIYLSTNKLPLSTAYQIDILAIEFDGNSQVIAIRHQPNAIEDNY</sequence>
<evidence type="ECO:0000256" key="1">
    <source>
        <dbReference type="ARBA" id="ARBA00006738"/>
    </source>
</evidence>
<proteinExistence type="inferred from homology"/>
<gene>
    <name evidence="3" type="ORF">COT20_01590</name>
</gene>
<evidence type="ECO:0000313" key="4">
    <source>
        <dbReference type="Proteomes" id="UP000229784"/>
    </source>
</evidence>
<dbReference type="CDD" id="cd20736">
    <property type="entry name" value="PoNe_Nuclease"/>
    <property type="match status" value="1"/>
</dbReference>
<evidence type="ECO:0000256" key="2">
    <source>
        <dbReference type="HAMAP-Rule" id="MF_00048"/>
    </source>
</evidence>
<dbReference type="Pfam" id="PF02021">
    <property type="entry name" value="UPF0102"/>
    <property type="match status" value="1"/>
</dbReference>
<organism evidence="3 4">
    <name type="scientific">bacterium (Candidatus Gribaldobacteria) CG08_land_8_20_14_0_20_39_15</name>
    <dbReference type="NCBI Taxonomy" id="2014273"/>
    <lineage>
        <taxon>Bacteria</taxon>
        <taxon>Candidatus Gribaldobacteria</taxon>
    </lineage>
</organism>
<dbReference type="AlphaFoldDB" id="A0A2M6XUI1"/>